<comment type="caution">
    <text evidence="2">The sequence shown here is derived from an EMBL/GenBank/DDBJ whole genome shotgun (WGS) entry which is preliminary data.</text>
</comment>
<feature type="compositionally biased region" description="Acidic residues" evidence="1">
    <location>
        <begin position="87"/>
        <end position="97"/>
    </location>
</feature>
<feature type="compositionally biased region" description="Basic and acidic residues" evidence="1">
    <location>
        <begin position="49"/>
        <end position="59"/>
    </location>
</feature>
<accession>A0A8H3TPT5</accession>
<dbReference type="OrthoDB" id="3219467at2759"/>
<feature type="region of interest" description="Disordered" evidence="1">
    <location>
        <begin position="40"/>
        <end position="134"/>
    </location>
</feature>
<dbReference type="AlphaFoldDB" id="A0A8H3TPT5"/>
<evidence type="ECO:0000313" key="2">
    <source>
        <dbReference type="EMBL" id="GHJ85126.1"/>
    </source>
</evidence>
<evidence type="ECO:0000313" key="3">
    <source>
        <dbReference type="Proteomes" id="UP000620104"/>
    </source>
</evidence>
<gene>
    <name evidence="2" type="ORF">NliqN6_1528</name>
</gene>
<dbReference type="EMBL" id="BLZA01000010">
    <property type="protein sequence ID" value="GHJ85126.1"/>
    <property type="molecule type" value="Genomic_DNA"/>
</dbReference>
<protein>
    <submittedName>
        <fullName evidence="2">Uncharacterized protein</fullName>
    </submittedName>
</protein>
<dbReference type="Proteomes" id="UP000620104">
    <property type="component" value="Unassembled WGS sequence"/>
</dbReference>
<proteinExistence type="predicted"/>
<organism evidence="2 3">
    <name type="scientific">Naganishia liquefaciens</name>
    <dbReference type="NCBI Taxonomy" id="104408"/>
    <lineage>
        <taxon>Eukaryota</taxon>
        <taxon>Fungi</taxon>
        <taxon>Dikarya</taxon>
        <taxon>Basidiomycota</taxon>
        <taxon>Agaricomycotina</taxon>
        <taxon>Tremellomycetes</taxon>
        <taxon>Filobasidiales</taxon>
        <taxon>Filobasidiaceae</taxon>
        <taxon>Naganishia</taxon>
    </lineage>
</organism>
<sequence>MANSPLFLASPGWDFYRQFFNDPRSLVAAIQNDVVRSASGRPLATGEEDSVHGGLDPKSEKRRKLGSGYRSEYTTYRDEDPQTSGLQEEEEPLDNLLDDPAPKVEDPLAGPDFSSSCHPQEPLYSGGIPHPNQEPCTIKMEEPMKQEEPAAPQTQGQVQAEPEVMEEEEEIPGVFQAVENKVFENHFKVPQQTHKKVTDYVVGSRDWPAKISLPEYTRKDGSGERFLCLFQNGLPYYVSKDQLQLRLMWTPVCARLTSGGTLPMTDLEKAYEADRAFCGKLPPRPEACQTPAPLQVYDSSGDRMPIPTAWINGRNPPATIDWKTGNPLRWWIRQCLKWASLLRAVAAGKTDVSAPGTFDMYFRYRPNKPLEKVQAYISFASCLEEKFEADDIKPSKWIKDQFLTEIDPKGVLQIAAVDSYHTLRSNEDYLEVNKTRYTLWSNHPRDFYRTWIQQSDITALSSVDDYRTYGDLEAEKIYPAVKNVLKDPPSTLRGSAGRTLTCVSAPKYSSAGKREGDQSSKMNGVSATVVAEAIYKGIDAQRTQWRNVAEWLHRSGFQMGGFGVEVFFHDPQSSQNRFNLVFGTKNANTDMLRYETWARRFTANWYENQYLRKPERPNYAAKAFKYGLSMGDPNQYKAIYEPIPEDRKKQKALQTKLVALHQKHRQNGITSMDKEAFAKLDLGEERAMIRKWGIKAQQKGDWITGTTSDRHAFQWICQARDEDTVHSHLETAPTPASIQFVMDLYRKWYADVAKAKRETKEEHGWTGTNFWPTASLDEITDAKVKAYHNYQAFARFGWIMPELQWTFSAPWTDRTGQTQQVVVDKTFKLFSKRLPFQFEAKLDGAVDELWYQMMAYETDE</sequence>
<keyword evidence="3" id="KW-1185">Reference proteome</keyword>
<evidence type="ECO:0000256" key="1">
    <source>
        <dbReference type="SAM" id="MobiDB-lite"/>
    </source>
</evidence>
<reference evidence="2" key="1">
    <citation type="submission" date="2020-07" db="EMBL/GenBank/DDBJ databases">
        <title>Draft Genome Sequence of a Deep-Sea Yeast, Naganishia (Cryptococcus) liquefaciens strain N6.</title>
        <authorList>
            <person name="Han Y.W."/>
            <person name="Kajitani R."/>
            <person name="Morimoto H."/>
            <person name="Parhat M."/>
            <person name="Tsubouchi H."/>
            <person name="Bakenova O."/>
            <person name="Ogata M."/>
            <person name="Argunhan B."/>
            <person name="Aoki R."/>
            <person name="Kajiwara S."/>
            <person name="Itoh T."/>
            <person name="Iwasaki H."/>
        </authorList>
    </citation>
    <scope>NUCLEOTIDE SEQUENCE</scope>
    <source>
        <strain evidence="2">N6</strain>
    </source>
</reference>
<name>A0A8H3TPT5_9TREE</name>